<evidence type="ECO:0000256" key="1">
    <source>
        <dbReference type="ARBA" id="ARBA00004141"/>
    </source>
</evidence>
<evidence type="ECO:0000256" key="4">
    <source>
        <dbReference type="ARBA" id="ARBA00022597"/>
    </source>
</evidence>
<dbReference type="AlphaFoldDB" id="G9NGM6"/>
<feature type="transmembrane region" description="Helical" evidence="9">
    <location>
        <begin position="337"/>
        <end position="357"/>
    </location>
</feature>
<feature type="transmembrane region" description="Helical" evidence="9">
    <location>
        <begin position="101"/>
        <end position="123"/>
    </location>
</feature>
<feature type="transmembrane region" description="Helical" evidence="9">
    <location>
        <begin position="369"/>
        <end position="394"/>
    </location>
</feature>
<dbReference type="KEGG" id="tatv:25785567"/>
<comment type="subcellular location">
    <subcellularLocation>
        <location evidence="1">Membrane</location>
        <topology evidence="1">Multi-pass membrane protein</topology>
    </subcellularLocation>
</comment>
<evidence type="ECO:0000256" key="8">
    <source>
        <dbReference type="RuleBase" id="RU003346"/>
    </source>
</evidence>
<keyword evidence="6 9" id="KW-1133">Transmembrane helix</keyword>
<dbReference type="eggNOG" id="KOG0254">
    <property type="taxonomic scope" value="Eukaryota"/>
</dbReference>
<keyword evidence="4" id="KW-0762">Sugar transport</keyword>
<proteinExistence type="inferred from homology"/>
<protein>
    <recommendedName>
        <fullName evidence="10">Major facilitator superfamily (MFS) profile domain-containing protein</fullName>
    </recommendedName>
</protein>
<keyword evidence="5 9" id="KW-0812">Transmembrane</keyword>
<keyword evidence="3 8" id="KW-0813">Transport</keyword>
<dbReference type="InterPro" id="IPR036259">
    <property type="entry name" value="MFS_trans_sf"/>
</dbReference>
<evidence type="ECO:0000256" key="7">
    <source>
        <dbReference type="ARBA" id="ARBA00023136"/>
    </source>
</evidence>
<dbReference type="OMA" id="WVPPGYI"/>
<feature type="transmembrane region" description="Helical" evidence="9">
    <location>
        <begin position="158"/>
        <end position="183"/>
    </location>
</feature>
<feature type="transmembrane region" description="Helical" evidence="9">
    <location>
        <begin position="272"/>
        <end position="291"/>
    </location>
</feature>
<keyword evidence="12" id="KW-1185">Reference proteome</keyword>
<evidence type="ECO:0000256" key="5">
    <source>
        <dbReference type="ARBA" id="ARBA00022692"/>
    </source>
</evidence>
<comment type="caution">
    <text evidence="11">The sequence shown here is derived from an EMBL/GenBank/DDBJ whole genome shotgun (WGS) entry which is preliminary data.</text>
</comment>
<dbReference type="SUPFAM" id="SSF103473">
    <property type="entry name" value="MFS general substrate transporter"/>
    <property type="match status" value="1"/>
</dbReference>
<evidence type="ECO:0000256" key="9">
    <source>
        <dbReference type="SAM" id="Phobius"/>
    </source>
</evidence>
<dbReference type="NCBIfam" id="TIGR00879">
    <property type="entry name" value="SP"/>
    <property type="match status" value="1"/>
</dbReference>
<dbReference type="STRING" id="452589.G9NGM6"/>
<dbReference type="GO" id="GO:0005886">
    <property type="term" value="C:plasma membrane"/>
    <property type="evidence" value="ECO:0007669"/>
    <property type="project" value="TreeGrafter"/>
</dbReference>
<feature type="transmembrane region" description="Helical" evidence="9">
    <location>
        <begin position="129"/>
        <end position="146"/>
    </location>
</feature>
<feature type="transmembrane region" description="Helical" evidence="9">
    <location>
        <begin position="21"/>
        <end position="42"/>
    </location>
</feature>
<dbReference type="InterPro" id="IPR005829">
    <property type="entry name" value="Sugar_transporter_CS"/>
</dbReference>
<dbReference type="PANTHER" id="PTHR48022">
    <property type="entry name" value="PLASTIDIC GLUCOSE TRANSPORTER 4"/>
    <property type="match status" value="1"/>
</dbReference>
<dbReference type="InterPro" id="IPR003663">
    <property type="entry name" value="Sugar/inositol_transpt"/>
</dbReference>
<dbReference type="Pfam" id="PF00083">
    <property type="entry name" value="Sugar_tr"/>
    <property type="match status" value="1"/>
</dbReference>
<dbReference type="PROSITE" id="PS00216">
    <property type="entry name" value="SUGAR_TRANSPORT_1"/>
    <property type="match status" value="2"/>
</dbReference>
<dbReference type="EMBL" id="ABDG02000014">
    <property type="protein sequence ID" value="EHK50437.1"/>
    <property type="molecule type" value="Genomic_DNA"/>
</dbReference>
<feature type="transmembrane region" description="Helical" evidence="9">
    <location>
        <begin position="189"/>
        <end position="211"/>
    </location>
</feature>
<evidence type="ECO:0000256" key="3">
    <source>
        <dbReference type="ARBA" id="ARBA00022448"/>
    </source>
</evidence>
<evidence type="ECO:0000313" key="11">
    <source>
        <dbReference type="EMBL" id="EHK50437.1"/>
    </source>
</evidence>
<evidence type="ECO:0000256" key="2">
    <source>
        <dbReference type="ARBA" id="ARBA00010992"/>
    </source>
</evidence>
<dbReference type="PANTHER" id="PTHR48022:SF75">
    <property type="entry name" value="GALACTOSE TRANSPORTER-RELATED"/>
    <property type="match status" value="1"/>
</dbReference>
<name>G9NGM6_HYPAI</name>
<dbReference type="Gene3D" id="1.20.1250.20">
    <property type="entry name" value="MFS general substrate transporter like domains"/>
    <property type="match status" value="1"/>
</dbReference>
<dbReference type="GeneID" id="25785567"/>
<reference evidence="11 12" key="1">
    <citation type="journal article" date="2011" name="Genome Biol.">
        <title>Comparative genome sequence analysis underscores mycoparasitism as the ancestral life style of Trichoderma.</title>
        <authorList>
            <person name="Kubicek C.P."/>
            <person name="Herrera-Estrella A."/>
            <person name="Seidl-Seiboth V."/>
            <person name="Martinez D.A."/>
            <person name="Druzhinina I.S."/>
            <person name="Thon M."/>
            <person name="Zeilinger S."/>
            <person name="Casas-Flores S."/>
            <person name="Horwitz B.A."/>
            <person name="Mukherjee P.K."/>
            <person name="Mukherjee M."/>
            <person name="Kredics L."/>
            <person name="Alcaraz L.D."/>
            <person name="Aerts A."/>
            <person name="Antal Z."/>
            <person name="Atanasova L."/>
            <person name="Cervantes-Badillo M.G."/>
            <person name="Challacombe J."/>
            <person name="Chertkov O."/>
            <person name="McCluskey K."/>
            <person name="Coulpier F."/>
            <person name="Deshpande N."/>
            <person name="von Doehren H."/>
            <person name="Ebbole D.J."/>
            <person name="Esquivel-Naranjo E.U."/>
            <person name="Fekete E."/>
            <person name="Flipphi M."/>
            <person name="Glaser F."/>
            <person name="Gomez-Rodriguez E.Y."/>
            <person name="Gruber S."/>
            <person name="Han C."/>
            <person name="Henrissat B."/>
            <person name="Hermosa R."/>
            <person name="Hernandez-Onate M."/>
            <person name="Karaffa L."/>
            <person name="Kosti I."/>
            <person name="Le Crom S."/>
            <person name="Lindquist E."/>
            <person name="Lucas S."/>
            <person name="Luebeck M."/>
            <person name="Luebeck P.S."/>
            <person name="Margeot A."/>
            <person name="Metz B."/>
            <person name="Misra M."/>
            <person name="Nevalainen H."/>
            <person name="Omann M."/>
            <person name="Packer N."/>
            <person name="Perrone G."/>
            <person name="Uresti-Rivera E.E."/>
            <person name="Salamov A."/>
            <person name="Schmoll M."/>
            <person name="Seiboth B."/>
            <person name="Shapiro H."/>
            <person name="Sukno S."/>
            <person name="Tamayo-Ramos J.A."/>
            <person name="Tisch D."/>
            <person name="Wiest A."/>
            <person name="Wilkinson H.H."/>
            <person name="Zhang M."/>
            <person name="Coutinho P.M."/>
            <person name="Kenerley C.M."/>
            <person name="Monte E."/>
            <person name="Baker S.E."/>
            <person name="Grigoriev I.V."/>
        </authorList>
    </citation>
    <scope>NUCLEOTIDE SEQUENCE [LARGE SCALE GENOMIC DNA]</scope>
    <source>
        <strain evidence="12">ATCC 20476 / IMI 206040</strain>
    </source>
</reference>
<feature type="domain" description="Major facilitator superfamily (MFS) profile" evidence="10">
    <location>
        <begin position="31"/>
        <end position="460"/>
    </location>
</feature>
<dbReference type="PROSITE" id="PS00217">
    <property type="entry name" value="SUGAR_TRANSPORT_2"/>
    <property type="match status" value="1"/>
</dbReference>
<dbReference type="PROSITE" id="PS50850">
    <property type="entry name" value="MFS"/>
    <property type="match status" value="1"/>
</dbReference>
<dbReference type="PRINTS" id="PR00171">
    <property type="entry name" value="SUGRTRNSPORT"/>
</dbReference>
<gene>
    <name evidence="11" type="ORF">TRIATDRAFT_81195</name>
</gene>
<feature type="transmembrane region" description="Helical" evidence="9">
    <location>
        <begin position="311"/>
        <end position="330"/>
    </location>
</feature>
<dbReference type="InterPro" id="IPR020846">
    <property type="entry name" value="MFS_dom"/>
</dbReference>
<feature type="transmembrane region" description="Helical" evidence="9">
    <location>
        <begin position="436"/>
        <end position="455"/>
    </location>
</feature>
<evidence type="ECO:0000313" key="12">
    <source>
        <dbReference type="Proteomes" id="UP000005426"/>
    </source>
</evidence>
<feature type="transmembrane region" description="Helical" evidence="9">
    <location>
        <begin position="406"/>
        <end position="424"/>
    </location>
</feature>
<dbReference type="InterPro" id="IPR005828">
    <property type="entry name" value="MFS_sugar_transport-like"/>
</dbReference>
<dbReference type="InterPro" id="IPR050360">
    <property type="entry name" value="MFS_Sugar_Transporters"/>
</dbReference>
<dbReference type="OrthoDB" id="5141738at2759"/>
<evidence type="ECO:0000259" key="10">
    <source>
        <dbReference type="PROSITE" id="PS50850"/>
    </source>
</evidence>
<organism evidence="11 12">
    <name type="scientific">Hypocrea atroviridis (strain ATCC 20476 / IMI 206040)</name>
    <name type="common">Trichoderma atroviride</name>
    <dbReference type="NCBI Taxonomy" id="452589"/>
    <lineage>
        <taxon>Eukaryota</taxon>
        <taxon>Fungi</taxon>
        <taxon>Dikarya</taxon>
        <taxon>Ascomycota</taxon>
        <taxon>Pezizomycotina</taxon>
        <taxon>Sordariomycetes</taxon>
        <taxon>Hypocreomycetidae</taxon>
        <taxon>Hypocreales</taxon>
        <taxon>Hypocreaceae</taxon>
        <taxon>Trichoderma</taxon>
    </lineage>
</organism>
<dbReference type="Proteomes" id="UP000005426">
    <property type="component" value="Unassembled WGS sequence"/>
</dbReference>
<evidence type="ECO:0000256" key="6">
    <source>
        <dbReference type="ARBA" id="ARBA00022989"/>
    </source>
</evidence>
<dbReference type="HOGENOM" id="CLU_001265_30_1_1"/>
<sequence>MIKAKKKTKQRPRARSINIKGATCGFDALLLVVVTSIAGFLFGYDIGQISGILLFQNFNYNFLLDGSLAMSLIVSLMSVGCLVGSLLGAYSADWLGRRKSIALGVLFFIAGDVVQITAVDSWIHVSSGRFIAGLGIGNLSVGVPMFQSECVPREIRGAVVTSYQLLITIGILVGNLVCFLMRTHEGQGFAWRLVISMGAVFSLPLGLGILIEGARRSLSRLRGKAHDPANVIVENDMHEMREVLALERQSGTASWRECFAWRAKVPKTLYRTLLGMGIHFLQQWTGINYFFYYGPSIFKSAGINDPFMTQLVLGAVNVCTTFLAVLMVDWWGRRRPLVLGALWQAACLLVFASWGTVLKANEGLPGPGIFMMISACMFIASFAATWGPIAWLVMGETFALRTRAKQASLTTASNWLGNFMIGLLTPPASMGLEYRFGFVLASANLIAGALVYFFLYESTLLSLESVDIMYSIHGLYPWESRSWVPPGYVTRRERDEEHFRRMSISAATNISNVTQEMVDMVNNDVVAKPKAVDV</sequence>
<comment type="similarity">
    <text evidence="2 8">Belongs to the major facilitator superfamily. Sugar transporter (TC 2.A.1.1) family.</text>
</comment>
<dbReference type="GO" id="GO:0005351">
    <property type="term" value="F:carbohydrate:proton symporter activity"/>
    <property type="evidence" value="ECO:0007669"/>
    <property type="project" value="TreeGrafter"/>
</dbReference>
<keyword evidence="7 9" id="KW-0472">Membrane</keyword>
<feature type="transmembrane region" description="Helical" evidence="9">
    <location>
        <begin position="62"/>
        <end position="89"/>
    </location>
</feature>
<accession>G9NGM6</accession>